<evidence type="ECO:0000313" key="7">
    <source>
        <dbReference type="EMBL" id="SPQ96931.1"/>
    </source>
</evidence>
<dbReference type="AlphaFoldDB" id="A0A3P3Y9T8"/>
<evidence type="ECO:0000256" key="1">
    <source>
        <dbReference type="ARBA" id="ARBA00004141"/>
    </source>
</evidence>
<keyword evidence="2 6" id="KW-0812">Transmembrane</keyword>
<feature type="transmembrane region" description="Helical" evidence="6">
    <location>
        <begin position="74"/>
        <end position="93"/>
    </location>
</feature>
<dbReference type="PANTHER" id="PTHR12570">
    <property type="match status" value="1"/>
</dbReference>
<dbReference type="GO" id="GO:0016020">
    <property type="term" value="C:membrane"/>
    <property type="evidence" value="ECO:0007669"/>
    <property type="project" value="UniProtKB-SubCell"/>
</dbReference>
<dbReference type="GO" id="GO:0015095">
    <property type="term" value="F:magnesium ion transmembrane transporter activity"/>
    <property type="evidence" value="ECO:0007669"/>
    <property type="project" value="InterPro"/>
</dbReference>
<comment type="subcellular location">
    <subcellularLocation>
        <location evidence="1">Membrane</location>
        <topology evidence="1">Multi-pass membrane protein</topology>
    </subcellularLocation>
</comment>
<feature type="transmembrane region" description="Helical" evidence="6">
    <location>
        <begin position="203"/>
        <end position="221"/>
    </location>
</feature>
<feature type="transmembrane region" description="Helical" evidence="6">
    <location>
        <begin position="162"/>
        <end position="182"/>
    </location>
</feature>
<accession>A0A3P3Y9T8</accession>
<proteinExistence type="predicted"/>
<feature type="transmembrane region" description="Helical" evidence="6">
    <location>
        <begin position="273"/>
        <end position="294"/>
    </location>
</feature>
<keyword evidence="3 6" id="KW-1133">Transmembrane helix</keyword>
<evidence type="ECO:0000256" key="3">
    <source>
        <dbReference type="ARBA" id="ARBA00022989"/>
    </source>
</evidence>
<keyword evidence="7" id="KW-0496">Mitochondrion</keyword>
<evidence type="ECO:0000313" key="8">
    <source>
        <dbReference type="Proteomes" id="UP000290189"/>
    </source>
</evidence>
<dbReference type="InterPro" id="IPR037185">
    <property type="entry name" value="EmrE-like"/>
</dbReference>
<feature type="transmembrane region" description="Helical" evidence="6">
    <location>
        <begin position="48"/>
        <end position="68"/>
    </location>
</feature>
<geneLocation type="mitochondrion" evidence="7"/>
<reference evidence="7 8" key="1">
    <citation type="submission" date="2018-03" db="EMBL/GenBank/DDBJ databases">
        <authorList>
            <person name="Fogelqvist J."/>
        </authorList>
    </citation>
    <scope>NUCLEOTIDE SEQUENCE [LARGE SCALE GENOMIC DNA]</scope>
</reference>
<dbReference type="InterPro" id="IPR008521">
    <property type="entry name" value="Mg_trans_NIPA"/>
</dbReference>
<keyword evidence="4 6" id="KW-0472">Membrane</keyword>
<protein>
    <recommendedName>
        <fullName evidence="9">Magnesium transporter</fullName>
    </recommendedName>
</protein>
<gene>
    <name evidence="7" type="ORF">PLBR_LOCUS4146</name>
</gene>
<evidence type="ECO:0000256" key="6">
    <source>
        <dbReference type="SAM" id="Phobius"/>
    </source>
</evidence>
<evidence type="ECO:0000256" key="5">
    <source>
        <dbReference type="SAM" id="MobiDB-lite"/>
    </source>
</evidence>
<evidence type="ECO:0008006" key="9">
    <source>
        <dbReference type="Google" id="ProtNLM"/>
    </source>
</evidence>
<dbReference type="PANTHER" id="PTHR12570:SF9">
    <property type="entry name" value="MAGNESIUM TRANSPORTER NIPA8-RELATED"/>
    <property type="match status" value="1"/>
</dbReference>
<evidence type="ECO:0000256" key="4">
    <source>
        <dbReference type="ARBA" id="ARBA00023136"/>
    </source>
</evidence>
<dbReference type="EMBL" id="OVEO01000006">
    <property type="protein sequence ID" value="SPQ96931.1"/>
    <property type="molecule type" value="Genomic_DNA"/>
</dbReference>
<dbReference type="SUPFAM" id="SSF103481">
    <property type="entry name" value="Multidrug resistance efflux transporter EmrE"/>
    <property type="match status" value="1"/>
</dbReference>
<feature type="transmembrane region" description="Helical" evidence="6">
    <location>
        <begin position="102"/>
        <end position="120"/>
    </location>
</feature>
<name>A0A3P3Y9T8_PLABS</name>
<sequence>MRTWAIGVFLGACASVLGNLGITTQKLAHQRARDVTTTSRPYYTRPDWIAGLLLTVVASVADFIALGLAAQSVIAPLGSLTLVANAVFAPLLLGERFTRRDALSTAFIVAGTVLTVSFASHDDVGCQSAFRLRAQGAPLTVPAQSNLTMHELNDLFLKPRTIALFVSLVGLALALRSAVGVVERVRAHQPDEYAARRLVRSHAFFYAALAGVVGSQNVMFAKSISGLVRHWVSDDAATCPLLQWETHVLAACLATTIVLQVRWINRALQLFDAVFVVPVFQCFWIILSVASGLICFGEFRTFAASQFIMFALGVIVTVVGVMMVTQHEFDAEELNTPFLPARIEQSPRRSASGDAEQGAAAVPDT</sequence>
<feature type="transmembrane region" description="Helical" evidence="6">
    <location>
        <begin position="6"/>
        <end position="28"/>
    </location>
</feature>
<dbReference type="Proteomes" id="UP000290189">
    <property type="component" value="Unassembled WGS sequence"/>
</dbReference>
<dbReference type="Pfam" id="PF05653">
    <property type="entry name" value="Mg_trans_NIPA"/>
    <property type="match status" value="2"/>
</dbReference>
<feature type="region of interest" description="Disordered" evidence="5">
    <location>
        <begin position="345"/>
        <end position="365"/>
    </location>
</feature>
<organism evidence="7 8">
    <name type="scientific">Plasmodiophora brassicae</name>
    <name type="common">Clubroot disease agent</name>
    <dbReference type="NCBI Taxonomy" id="37360"/>
    <lineage>
        <taxon>Eukaryota</taxon>
        <taxon>Sar</taxon>
        <taxon>Rhizaria</taxon>
        <taxon>Endomyxa</taxon>
        <taxon>Phytomyxea</taxon>
        <taxon>Plasmodiophorida</taxon>
        <taxon>Plasmodiophoridae</taxon>
        <taxon>Plasmodiophora</taxon>
    </lineage>
</organism>
<feature type="transmembrane region" description="Helical" evidence="6">
    <location>
        <begin position="306"/>
        <end position="325"/>
    </location>
</feature>
<evidence type="ECO:0000256" key="2">
    <source>
        <dbReference type="ARBA" id="ARBA00022692"/>
    </source>
</evidence>